<dbReference type="EMBL" id="JBGFUD010004973">
    <property type="protein sequence ID" value="MFH4980043.1"/>
    <property type="molecule type" value="Genomic_DNA"/>
</dbReference>
<feature type="compositionally biased region" description="Basic and acidic residues" evidence="1">
    <location>
        <begin position="15"/>
        <end position="30"/>
    </location>
</feature>
<evidence type="ECO:0000313" key="2">
    <source>
        <dbReference type="EMBL" id="MFH4980043.1"/>
    </source>
</evidence>
<evidence type="ECO:0000313" key="3">
    <source>
        <dbReference type="Proteomes" id="UP001608902"/>
    </source>
</evidence>
<reference evidence="2 3" key="1">
    <citation type="submission" date="2024-08" db="EMBL/GenBank/DDBJ databases">
        <title>Gnathostoma spinigerum genome.</title>
        <authorList>
            <person name="Gonzalez-Bertolin B."/>
            <person name="Monzon S."/>
            <person name="Zaballos A."/>
            <person name="Jimenez P."/>
            <person name="Dekumyoy P."/>
            <person name="Varona S."/>
            <person name="Cuesta I."/>
            <person name="Sumanam S."/>
            <person name="Adisakwattana P."/>
            <person name="Gasser R.B."/>
            <person name="Hernandez-Gonzalez A."/>
            <person name="Young N.D."/>
            <person name="Perteguer M.J."/>
        </authorList>
    </citation>
    <scope>NUCLEOTIDE SEQUENCE [LARGE SCALE GENOMIC DNA]</scope>
    <source>
        <strain evidence="2">AL3</strain>
        <tissue evidence="2">Liver</tissue>
    </source>
</reference>
<keyword evidence="3" id="KW-1185">Reference proteome</keyword>
<dbReference type="Proteomes" id="UP001608902">
    <property type="component" value="Unassembled WGS sequence"/>
</dbReference>
<dbReference type="PANTHER" id="PTHR31027">
    <property type="entry name" value="NUCLEAR SEGREGATION PROTEIN BFR1"/>
    <property type="match status" value="1"/>
</dbReference>
<feature type="compositionally biased region" description="Low complexity" evidence="1">
    <location>
        <begin position="312"/>
        <end position="328"/>
    </location>
</feature>
<feature type="region of interest" description="Disordered" evidence="1">
    <location>
        <begin position="487"/>
        <end position="506"/>
    </location>
</feature>
<organism evidence="2 3">
    <name type="scientific">Gnathostoma spinigerum</name>
    <dbReference type="NCBI Taxonomy" id="75299"/>
    <lineage>
        <taxon>Eukaryota</taxon>
        <taxon>Metazoa</taxon>
        <taxon>Ecdysozoa</taxon>
        <taxon>Nematoda</taxon>
        <taxon>Chromadorea</taxon>
        <taxon>Rhabditida</taxon>
        <taxon>Spirurina</taxon>
        <taxon>Gnathostomatomorpha</taxon>
        <taxon>Gnathostomatoidea</taxon>
        <taxon>Gnathostomatidae</taxon>
        <taxon>Gnathostoma</taxon>
    </lineage>
</organism>
<protein>
    <submittedName>
        <fullName evidence="2">Uncharacterized protein</fullName>
    </submittedName>
</protein>
<gene>
    <name evidence="2" type="ORF">AB6A40_006752</name>
</gene>
<feature type="region of interest" description="Disordered" evidence="1">
    <location>
        <begin position="1"/>
        <end position="30"/>
    </location>
</feature>
<comment type="caution">
    <text evidence="2">The sequence shown here is derived from an EMBL/GenBank/DDBJ whole genome shotgun (WGS) entry which is preliminary data.</text>
</comment>
<feature type="region of interest" description="Disordered" evidence="1">
    <location>
        <begin position="309"/>
        <end position="343"/>
    </location>
</feature>
<feature type="compositionally biased region" description="Polar residues" evidence="1">
    <location>
        <begin position="1"/>
        <end position="13"/>
    </location>
</feature>
<sequence>MVEGSTDNPSCSMESAKRDDIDRVGAPIRPDRREFQMSLRQLNDLISSRSKEIHSILGEGKNHGELEKLKSRKKTLHAQWREEKHKFDSYKPKIQEIRECLDAKDQIISDIENGLIYKNEGKLLARLSELEAEYNGRSFTSRRDEQALVKEIDKLKRNRTLLGKYSTVNGERAVLVGNLQKLKGERDKIGNSLRMIKSELRSIDKDVEKNRRRVREAKEELDSLIPKRRKLISEYNKERIEFLEWKRSRNRRRLSTCDDGYPSTFPLAKSTSRFYPDEDEECDLEPFYEQKLSCTRLIRYIDSLSSQIAGGSHSCFSTSKDSSSTAEEASNDADESSDSADDLPPSFSALSLRKYRSLPFHYTGDVSNVQCAAPISRSRKKLFKKSVKKPSSLINHPVELVRLFTDLEVEAPSTYNQLAEVREKIVNQLRFFEGQTNLVQWDENDFNGMTVLSESERDSAIWNGSTDFSDAGSVAGSNLGCMSTDATDTMLSPVSPTAGLQPTPNSQNFIEQQLSSSNMIEDPSQIATSDEGIASKNSTF</sequence>
<dbReference type="PANTHER" id="PTHR31027:SF2">
    <property type="entry name" value="LEBERCILIN DOMAIN-CONTAINING PROTEIN"/>
    <property type="match status" value="1"/>
</dbReference>
<accession>A0ABD6EJG9</accession>
<dbReference type="AlphaFoldDB" id="A0ABD6EJG9"/>
<proteinExistence type="predicted"/>
<name>A0ABD6EJG9_9BILA</name>
<dbReference type="InterPro" id="IPR039604">
    <property type="entry name" value="Bfr1"/>
</dbReference>
<evidence type="ECO:0000256" key="1">
    <source>
        <dbReference type="SAM" id="MobiDB-lite"/>
    </source>
</evidence>
<feature type="compositionally biased region" description="Acidic residues" evidence="1">
    <location>
        <begin position="329"/>
        <end position="341"/>
    </location>
</feature>